<accession>A0A917T2M8</accession>
<reference evidence="3" key="2">
    <citation type="submission" date="2020-09" db="EMBL/GenBank/DDBJ databases">
        <authorList>
            <person name="Sun Q."/>
            <person name="Zhou Y."/>
        </authorList>
    </citation>
    <scope>NUCLEOTIDE SEQUENCE</scope>
    <source>
        <strain evidence="3">CGMCC 4.7308</strain>
    </source>
</reference>
<gene>
    <name evidence="3" type="ORF">GCM10011594_30390</name>
</gene>
<proteinExistence type="predicted"/>
<feature type="compositionally biased region" description="Basic and acidic residues" evidence="1">
    <location>
        <begin position="24"/>
        <end position="35"/>
    </location>
</feature>
<sequence>MSRADRPGAAVPDAAAGPGPGRGDTARRTLIRREPGPGGYRGLEDGPGEPHVVRDDLCPAGGGGWPAGGDRVAELLHLTDFQLADLSSPSRLEFLQRLAGVPAWRRMLPAVRPQEFLLEQALEMVARTVRRAVADGTVSPDVAVSTGDNTDSAQLDELRRYLALLDGGPVRPAAGTGDPYPTTSGDPHYWNPEPGSTDRWRSDRGFPQYPGAVAAAAAPFTATGLGLPWLACFGNHDCLLQGRVPAPAGYDDFLTGDRKPVALPAGAEPGDDALDRYLQDPYRFSAGPAVPVTASADRRMVSRAEWVGAHLDGGEPAGHGFTERNADDGTGYYCWDGVPGLRVVALDTTNPAGGVDGCVDERQFEWLERCLAQVHSRYTGTDGREVDGGGQDQVVVVCSHHGLSTLTNGTGDGTWGGRLRLAAEVERLLHRFPNVVLWLSGHTHVNRVTPRPGPAGGFWEVSTSSIAEWPVQVRSLALTLVPGHGITVRSTVLDSDAPAAPDGGTGVEQLASLHREVAANDDGSVGGLQAQGARTDRNVELRTPRAAGVLEALVAGRRRSAVPT</sequence>
<evidence type="ECO:0000313" key="3">
    <source>
        <dbReference type="EMBL" id="GGM08326.1"/>
    </source>
</evidence>
<name>A0A917T2M8_9ACTN</name>
<feature type="region of interest" description="Disordered" evidence="1">
    <location>
        <begin position="1"/>
        <end position="57"/>
    </location>
</feature>
<evidence type="ECO:0000259" key="2">
    <source>
        <dbReference type="Pfam" id="PF00149"/>
    </source>
</evidence>
<organism evidence="3 4">
    <name type="scientific">Nakamurella endophytica</name>
    <dbReference type="NCBI Taxonomy" id="1748367"/>
    <lineage>
        <taxon>Bacteria</taxon>
        <taxon>Bacillati</taxon>
        <taxon>Actinomycetota</taxon>
        <taxon>Actinomycetes</taxon>
        <taxon>Nakamurellales</taxon>
        <taxon>Nakamurellaceae</taxon>
        <taxon>Nakamurella</taxon>
    </lineage>
</organism>
<keyword evidence="4" id="KW-1185">Reference proteome</keyword>
<dbReference type="GO" id="GO:0016787">
    <property type="term" value="F:hydrolase activity"/>
    <property type="evidence" value="ECO:0007669"/>
    <property type="project" value="InterPro"/>
</dbReference>
<dbReference type="InterPro" id="IPR029052">
    <property type="entry name" value="Metallo-depent_PP-like"/>
</dbReference>
<dbReference type="Proteomes" id="UP000655208">
    <property type="component" value="Unassembled WGS sequence"/>
</dbReference>
<feature type="compositionally biased region" description="Low complexity" evidence="1">
    <location>
        <begin position="7"/>
        <end position="17"/>
    </location>
</feature>
<dbReference type="AlphaFoldDB" id="A0A917T2M8"/>
<dbReference type="RefSeq" id="WP_188942963.1">
    <property type="nucleotide sequence ID" value="NZ_BMNA01000006.1"/>
</dbReference>
<feature type="region of interest" description="Disordered" evidence="1">
    <location>
        <begin position="169"/>
        <end position="198"/>
    </location>
</feature>
<dbReference type="SUPFAM" id="SSF56300">
    <property type="entry name" value="Metallo-dependent phosphatases"/>
    <property type="match status" value="1"/>
</dbReference>
<evidence type="ECO:0000256" key="1">
    <source>
        <dbReference type="SAM" id="MobiDB-lite"/>
    </source>
</evidence>
<feature type="domain" description="Calcineurin-like phosphoesterase" evidence="2">
    <location>
        <begin position="203"/>
        <end position="445"/>
    </location>
</feature>
<dbReference type="EMBL" id="BMNA01000006">
    <property type="protein sequence ID" value="GGM08326.1"/>
    <property type="molecule type" value="Genomic_DNA"/>
</dbReference>
<evidence type="ECO:0000313" key="4">
    <source>
        <dbReference type="Proteomes" id="UP000655208"/>
    </source>
</evidence>
<dbReference type="Gene3D" id="3.60.21.10">
    <property type="match status" value="1"/>
</dbReference>
<protein>
    <submittedName>
        <fullName evidence="3">Metallophosphoesterase</fullName>
    </submittedName>
</protein>
<comment type="caution">
    <text evidence="3">The sequence shown here is derived from an EMBL/GenBank/DDBJ whole genome shotgun (WGS) entry which is preliminary data.</text>
</comment>
<dbReference type="InterPro" id="IPR004843">
    <property type="entry name" value="Calcineurin-like_PHP"/>
</dbReference>
<dbReference type="Pfam" id="PF00149">
    <property type="entry name" value="Metallophos"/>
    <property type="match status" value="1"/>
</dbReference>
<reference evidence="3" key="1">
    <citation type="journal article" date="2014" name="Int. J. Syst. Evol. Microbiol.">
        <title>Complete genome sequence of Corynebacterium casei LMG S-19264T (=DSM 44701T), isolated from a smear-ripened cheese.</title>
        <authorList>
            <consortium name="US DOE Joint Genome Institute (JGI-PGF)"/>
            <person name="Walter F."/>
            <person name="Albersmeier A."/>
            <person name="Kalinowski J."/>
            <person name="Ruckert C."/>
        </authorList>
    </citation>
    <scope>NUCLEOTIDE SEQUENCE</scope>
    <source>
        <strain evidence="3">CGMCC 4.7308</strain>
    </source>
</reference>